<keyword evidence="2" id="KW-1185">Reference proteome</keyword>
<evidence type="ECO:0000313" key="2">
    <source>
        <dbReference type="Proteomes" id="UP000075243"/>
    </source>
</evidence>
<dbReference type="PANTHER" id="PTHR34213:SF2">
    <property type="entry name" value="NUCLEAR TRANSPORT FACTOR 2 (NTF2) FAMILY PROTEIN"/>
    <property type="match status" value="1"/>
</dbReference>
<evidence type="ECO:0000313" key="1">
    <source>
        <dbReference type="EMBL" id="KYP60693.1"/>
    </source>
</evidence>
<dbReference type="Proteomes" id="UP000075243">
    <property type="component" value="Chromosome 9"/>
</dbReference>
<dbReference type="OrthoDB" id="2400485at2759"/>
<dbReference type="PANTHER" id="PTHR34213">
    <property type="entry name" value="NUCLEAR TRANSPORT FACTOR 2 (NTF2) FAMILY PROTEIN"/>
    <property type="match status" value="1"/>
</dbReference>
<dbReference type="InterPro" id="IPR032710">
    <property type="entry name" value="NTF2-like_dom_sf"/>
</dbReference>
<dbReference type="EMBL" id="CM003611">
    <property type="protein sequence ID" value="KYP60693.1"/>
    <property type="molecule type" value="Genomic_DNA"/>
</dbReference>
<name>A0A151T0W1_CAJCA</name>
<gene>
    <name evidence="1" type="ORF">KK1_023104</name>
</gene>
<accession>A0A151T0W1</accession>
<dbReference type="AlphaFoldDB" id="A0A151T0W1"/>
<dbReference type="STRING" id="3821.A0A151T0W1"/>
<organism evidence="1 2">
    <name type="scientific">Cajanus cajan</name>
    <name type="common">Pigeon pea</name>
    <name type="synonym">Cajanus indicus</name>
    <dbReference type="NCBI Taxonomy" id="3821"/>
    <lineage>
        <taxon>Eukaryota</taxon>
        <taxon>Viridiplantae</taxon>
        <taxon>Streptophyta</taxon>
        <taxon>Embryophyta</taxon>
        <taxon>Tracheophyta</taxon>
        <taxon>Spermatophyta</taxon>
        <taxon>Magnoliopsida</taxon>
        <taxon>eudicotyledons</taxon>
        <taxon>Gunneridae</taxon>
        <taxon>Pentapetalae</taxon>
        <taxon>rosids</taxon>
        <taxon>fabids</taxon>
        <taxon>Fabales</taxon>
        <taxon>Fabaceae</taxon>
        <taxon>Papilionoideae</taxon>
        <taxon>50 kb inversion clade</taxon>
        <taxon>NPAAA clade</taxon>
        <taxon>indigoferoid/millettioid clade</taxon>
        <taxon>Phaseoleae</taxon>
        <taxon>Cajanus</taxon>
    </lineage>
</organism>
<proteinExistence type="predicted"/>
<dbReference type="Gene3D" id="3.10.450.50">
    <property type="match status" value="1"/>
</dbReference>
<evidence type="ECO:0008006" key="3">
    <source>
        <dbReference type="Google" id="ProtNLM"/>
    </source>
</evidence>
<dbReference type="Gramene" id="C.cajan_22443.t">
    <property type="protein sequence ID" value="C.cajan_22443.t"/>
    <property type="gene ID" value="C.cajan_22443"/>
</dbReference>
<reference evidence="1 2" key="1">
    <citation type="journal article" date="2012" name="Nat. Biotechnol.">
        <title>Draft genome sequence of pigeonpea (Cajanus cajan), an orphan legume crop of resource-poor farmers.</title>
        <authorList>
            <person name="Varshney R.K."/>
            <person name="Chen W."/>
            <person name="Li Y."/>
            <person name="Bharti A.K."/>
            <person name="Saxena R.K."/>
            <person name="Schlueter J.A."/>
            <person name="Donoghue M.T."/>
            <person name="Azam S."/>
            <person name="Fan G."/>
            <person name="Whaley A.M."/>
            <person name="Farmer A.D."/>
            <person name="Sheridan J."/>
            <person name="Iwata A."/>
            <person name="Tuteja R."/>
            <person name="Penmetsa R.V."/>
            <person name="Wu W."/>
            <person name="Upadhyaya H.D."/>
            <person name="Yang S.P."/>
            <person name="Shah T."/>
            <person name="Saxena K.B."/>
            <person name="Michael T."/>
            <person name="McCombie W.R."/>
            <person name="Yang B."/>
            <person name="Zhang G."/>
            <person name="Yang H."/>
            <person name="Wang J."/>
            <person name="Spillane C."/>
            <person name="Cook D.R."/>
            <person name="May G.D."/>
            <person name="Xu X."/>
            <person name="Jackson S.A."/>
        </authorList>
    </citation>
    <scope>NUCLEOTIDE SEQUENCE [LARGE SCALE GENOMIC DNA]</scope>
    <source>
        <strain evidence="2">cv. Asha</strain>
    </source>
</reference>
<protein>
    <recommendedName>
        <fullName evidence="3">SnoaL-like domain-containing protein</fullName>
    </recommendedName>
</protein>
<dbReference type="OMA" id="WWDKKPI"/>
<dbReference type="SUPFAM" id="SSF54427">
    <property type="entry name" value="NTF2-like"/>
    <property type="match status" value="1"/>
</dbReference>
<sequence>MATLKAKAPRMVYTTQHFVNNCVLVPRKFAMATHSAATERTYKETFDRSTNKRYADSLIPHILHLYGACATSRDFDIYAADATFEDPLMCARGVKQIKSAFYSISKVFKESKIVEYSIKEHMVAPGKGEILIDNRQYYKFLGKDIDMVSLIKLYIEDGKVVRHEDWWDKKPLSNRETAKMPFLGRIAEMTRRGSMMATHLFMRFGKDPNV</sequence>